<evidence type="ECO:0000256" key="17">
    <source>
        <dbReference type="RuleBase" id="RU361208"/>
    </source>
</evidence>
<evidence type="ECO:0000256" key="5">
    <source>
        <dbReference type="ARBA" id="ARBA00009780"/>
    </source>
</evidence>
<evidence type="ECO:0000256" key="9">
    <source>
        <dbReference type="ARBA" id="ARBA00022801"/>
    </source>
</evidence>
<comment type="caution">
    <text evidence="19">The sequence shown here is derived from an EMBL/GenBank/DDBJ whole genome shotgun (WGS) entry which is preliminary data.</text>
</comment>
<dbReference type="PANTHER" id="PTHR46187">
    <property type="entry name" value="ALKALINE CERAMIDASE 3"/>
    <property type="match status" value="1"/>
</dbReference>
<evidence type="ECO:0000256" key="7">
    <source>
        <dbReference type="ARBA" id="ARBA00022692"/>
    </source>
</evidence>
<dbReference type="GO" id="GO:0005789">
    <property type="term" value="C:endoplasmic reticulum membrane"/>
    <property type="evidence" value="ECO:0007669"/>
    <property type="project" value="TreeGrafter"/>
</dbReference>
<accession>A0A9P8KRM2</accession>
<proteinExistence type="inferred from homology"/>
<comment type="subcellular location">
    <subcellularLocation>
        <location evidence="2">Membrane</location>
        <topology evidence="2">Multi-pass membrane protein</topology>
    </subcellularLocation>
    <subcellularLocation>
        <location evidence="3 17">Secreted</location>
    </subcellularLocation>
</comment>
<dbReference type="EMBL" id="JAIMJC010000003">
    <property type="protein sequence ID" value="KAH0528860.1"/>
    <property type="molecule type" value="Genomic_DNA"/>
</dbReference>
<keyword evidence="11 18" id="KW-0472">Membrane</keyword>
<dbReference type="GO" id="GO:0046514">
    <property type="term" value="P:ceramide catabolic process"/>
    <property type="evidence" value="ECO:0007669"/>
    <property type="project" value="TreeGrafter"/>
</dbReference>
<feature type="signal peptide" evidence="17">
    <location>
        <begin position="1"/>
        <end position="18"/>
    </location>
</feature>
<feature type="transmembrane region" description="Helical" evidence="18">
    <location>
        <begin position="349"/>
        <end position="371"/>
    </location>
</feature>
<keyword evidence="15" id="KW-0479">Metal-binding</keyword>
<evidence type="ECO:0000256" key="1">
    <source>
        <dbReference type="ARBA" id="ARBA00000405"/>
    </source>
</evidence>
<feature type="transmembrane region" description="Helical" evidence="18">
    <location>
        <begin position="413"/>
        <end position="431"/>
    </location>
</feature>
<feature type="transmembrane region" description="Helical" evidence="18">
    <location>
        <begin position="541"/>
        <end position="558"/>
    </location>
</feature>
<dbReference type="GO" id="GO:0046872">
    <property type="term" value="F:metal ion binding"/>
    <property type="evidence" value="ECO:0007669"/>
    <property type="project" value="UniProtKB-KW"/>
</dbReference>
<dbReference type="Pfam" id="PF05875">
    <property type="entry name" value="Ceramidase"/>
    <property type="match status" value="1"/>
</dbReference>
<evidence type="ECO:0000256" key="16">
    <source>
        <dbReference type="PIRSR" id="PIRSR608901-2"/>
    </source>
</evidence>
<dbReference type="GO" id="GO:0005576">
    <property type="term" value="C:extracellular region"/>
    <property type="evidence" value="ECO:0007669"/>
    <property type="project" value="UniProtKB-SubCell"/>
</dbReference>
<dbReference type="Proteomes" id="UP000826573">
    <property type="component" value="Unassembled WGS sequence"/>
</dbReference>
<evidence type="ECO:0000256" key="4">
    <source>
        <dbReference type="ARBA" id="ARBA00007799"/>
    </source>
</evidence>
<evidence type="ECO:0000256" key="13">
    <source>
        <dbReference type="ARBA" id="ARBA00023295"/>
    </source>
</evidence>
<evidence type="ECO:0000313" key="20">
    <source>
        <dbReference type="Proteomes" id="UP000826573"/>
    </source>
</evidence>
<dbReference type="GO" id="GO:0000272">
    <property type="term" value="P:polysaccharide catabolic process"/>
    <property type="evidence" value="ECO:0007669"/>
    <property type="project" value="UniProtKB-KW"/>
</dbReference>
<keyword evidence="13 17" id="KW-0326">Glycosidase</keyword>
<keyword evidence="10 18" id="KW-1133">Transmembrane helix</keyword>
<evidence type="ECO:0000313" key="19">
    <source>
        <dbReference type="EMBL" id="KAH0528860.1"/>
    </source>
</evidence>
<evidence type="ECO:0000256" key="6">
    <source>
        <dbReference type="ARBA" id="ARBA00022525"/>
    </source>
</evidence>
<evidence type="ECO:0000256" key="14">
    <source>
        <dbReference type="ARBA" id="ARBA00023326"/>
    </source>
</evidence>
<feature type="binding site" evidence="16">
    <location>
        <position position="400"/>
    </location>
    <ligand>
        <name>Zn(2+)</name>
        <dbReference type="ChEBI" id="CHEBI:29105"/>
        <note>catalytic</note>
    </ligand>
</feature>
<keyword evidence="20" id="KW-1185">Reference proteome</keyword>
<evidence type="ECO:0000256" key="18">
    <source>
        <dbReference type="SAM" id="Phobius"/>
    </source>
</evidence>
<comment type="similarity">
    <text evidence="5">Belongs to the alkaline ceramidase family.</text>
</comment>
<sequence length="596" mass="63869">MHSSTLFTLLATGTTSLAYTIPANLQAIYNAHKSGTCANPLSGTSSSGAVFCGDIPNAIFLKGSNGNYDNMDVDCDGADDKAGDCSNDPTGFGETAFKDTVQSYGISDLNANIHPYVVVNEPPFFDAQHFGLKPLSVMAIVCNNQVWYGVWGDTNTEPTTGEASISLAQLCYPNDHLTGDNGHGPKDVLYIGFLDPTAVPGKNGAKWNANNVSDFEASIKALGDRLVQGLGTNNGGGGTTPPPPTCSWEGHCAGASCGSDDDCSDDLTCNSGVCGSSSGGGSTPPPPTCSWEGHCLGASCGSDDDCSDDFVCKSAILSPMDASAPADPFWGPQTSYLNFCEEDYTITRYIAEFINTLSSLVFVVYGVYGLLQLRSKRADISRWVPYFGLIGVGLCSAGYHMTLKYHTQMSDELSMHMLLTPLLFRLLSFKASPQRTRLLGAALSTIFVVVMVIHMVMDEFLLHATSFGLGVYLLATYSLKTIQQIADPQIKATLRTMALFGCLNFLFGYFVWLIDRWVCNLLTDAKHFVGLPIAFLLELHGWWHVFTAFGGYIAVVVVDKITANDVSGNPLEGLAWPIPLALSFVMPDITGVAKQD</sequence>
<feature type="transmembrane region" description="Helical" evidence="18">
    <location>
        <begin position="462"/>
        <end position="480"/>
    </location>
</feature>
<organism evidence="19 20">
    <name type="scientific">Trichoderma semiorbis</name>
    <dbReference type="NCBI Taxonomy" id="1491008"/>
    <lineage>
        <taxon>Eukaryota</taxon>
        <taxon>Fungi</taxon>
        <taxon>Dikarya</taxon>
        <taxon>Ascomycota</taxon>
        <taxon>Pezizomycotina</taxon>
        <taxon>Sordariomycetes</taxon>
        <taxon>Hypocreomycetidae</taxon>
        <taxon>Hypocreales</taxon>
        <taxon>Hypocreaceae</taxon>
        <taxon>Trichoderma</taxon>
    </lineage>
</organism>
<feature type="binding site" evidence="16">
    <location>
        <position position="544"/>
    </location>
    <ligand>
        <name>Zn(2+)</name>
        <dbReference type="ChEBI" id="CHEBI:29105"/>
        <note>catalytic</note>
    </ligand>
</feature>
<evidence type="ECO:0000256" key="8">
    <source>
        <dbReference type="ARBA" id="ARBA00022729"/>
    </source>
</evidence>
<evidence type="ECO:0000256" key="3">
    <source>
        <dbReference type="ARBA" id="ARBA00004613"/>
    </source>
</evidence>
<comment type="cofactor">
    <cofactor evidence="16">
        <name>Zn(2+)</name>
        <dbReference type="ChEBI" id="CHEBI:29105"/>
    </cofactor>
</comment>
<keyword evidence="8 17" id="KW-0732">Signal</keyword>
<feature type="transmembrane region" description="Helical" evidence="18">
    <location>
        <begin position="492"/>
        <end position="514"/>
    </location>
</feature>
<evidence type="ECO:0000256" key="15">
    <source>
        <dbReference type="PIRSR" id="PIRSR608901-1"/>
    </source>
</evidence>
<dbReference type="GO" id="GO:0016811">
    <property type="term" value="F:hydrolase activity, acting on carbon-nitrogen (but not peptide) bonds, in linear amides"/>
    <property type="evidence" value="ECO:0007669"/>
    <property type="project" value="InterPro"/>
</dbReference>
<feature type="transmembrane region" description="Helical" evidence="18">
    <location>
        <begin position="438"/>
        <end position="456"/>
    </location>
</feature>
<dbReference type="InterPro" id="IPR008901">
    <property type="entry name" value="ACER"/>
</dbReference>
<protein>
    <recommendedName>
        <fullName evidence="17">Endo-chitosanase</fullName>
        <ecNumber evidence="17">3.2.1.132</ecNumber>
    </recommendedName>
</protein>
<dbReference type="AlphaFoldDB" id="A0A9P8KRM2"/>
<comment type="similarity">
    <text evidence="4 17">Belongs to the glycosyl hydrolase 75 family.</text>
</comment>
<reference evidence="19 20" key="1">
    <citation type="submission" date="2021-08" db="EMBL/GenBank/DDBJ databases">
        <title>The highly contiguous genome resource for Trichoderma semiorbis FJ059, a fungal antagonistic to plant pathogens.</title>
        <authorList>
            <person name="Liu T."/>
        </authorList>
    </citation>
    <scope>NUCLEOTIDE SEQUENCE [LARGE SCALE GENOMIC DNA]</scope>
    <source>
        <strain evidence="19 20">FJ059</strain>
    </source>
</reference>
<keyword evidence="12" id="KW-0119">Carbohydrate metabolism</keyword>
<dbReference type="PANTHER" id="PTHR46187:SF1">
    <property type="entry name" value="ALKALINE PHYTOCERAMIDASE"/>
    <property type="match status" value="1"/>
</dbReference>
<name>A0A9P8KRM2_9HYPO</name>
<dbReference type="Pfam" id="PF07335">
    <property type="entry name" value="Glyco_hydro_75"/>
    <property type="match status" value="1"/>
</dbReference>
<dbReference type="GO" id="GO:0046513">
    <property type="term" value="P:ceramide biosynthetic process"/>
    <property type="evidence" value="ECO:0007669"/>
    <property type="project" value="TreeGrafter"/>
</dbReference>
<dbReference type="InterPro" id="IPR009939">
    <property type="entry name" value="Chitosanase_fungal"/>
</dbReference>
<dbReference type="GO" id="GO:0016977">
    <property type="term" value="F:chitosanase activity"/>
    <property type="evidence" value="ECO:0007669"/>
    <property type="project" value="UniProtKB-EC"/>
</dbReference>
<evidence type="ECO:0000256" key="2">
    <source>
        <dbReference type="ARBA" id="ARBA00004141"/>
    </source>
</evidence>
<evidence type="ECO:0000256" key="12">
    <source>
        <dbReference type="ARBA" id="ARBA00023277"/>
    </source>
</evidence>
<keyword evidence="9 17" id="KW-0378">Hydrolase</keyword>
<feature type="binding site" evidence="16">
    <location>
        <position position="540"/>
    </location>
    <ligand>
        <name>Zn(2+)</name>
        <dbReference type="ChEBI" id="CHEBI:29105"/>
        <note>catalytic</note>
    </ligand>
</feature>
<feature type="chain" id="PRO_5040530381" description="Endo-chitosanase" evidence="17">
    <location>
        <begin position="19"/>
        <end position="596"/>
    </location>
</feature>
<dbReference type="EC" id="3.2.1.132" evidence="17"/>
<comment type="function">
    <text evidence="17">Chitosanase catalyzing the endo-type cleavage of chitosan, the deacylated form of chitin. Chitosanase may be crucial in the degradation of the deacetylated portion of chitin in the fungal cell wall.</text>
</comment>
<comment type="catalytic activity">
    <reaction evidence="1 17">
        <text>Endohydrolysis of beta-(1-&gt;4)-linkages between D-glucosamine residues in a partly acetylated chitosan.</text>
        <dbReference type="EC" id="3.2.1.132"/>
    </reaction>
</comment>
<keyword evidence="7 18" id="KW-0812">Transmembrane</keyword>
<feature type="transmembrane region" description="Helical" evidence="18">
    <location>
        <begin position="383"/>
        <end position="401"/>
    </location>
</feature>
<keyword evidence="14 17" id="KW-0624">Polysaccharide degradation</keyword>
<feature type="binding site" evidence="15">
    <location>
        <position position="341"/>
    </location>
    <ligand>
        <name>Ca(2+)</name>
        <dbReference type="ChEBI" id="CHEBI:29108"/>
    </ligand>
</feature>
<keyword evidence="16" id="KW-0862">Zinc</keyword>
<keyword evidence="6" id="KW-0964">Secreted</keyword>
<gene>
    <name evidence="19" type="ORF">TsFJ059_003672</name>
</gene>
<evidence type="ECO:0000256" key="10">
    <source>
        <dbReference type="ARBA" id="ARBA00022989"/>
    </source>
</evidence>
<feature type="binding site" evidence="15">
    <location>
        <position position="352"/>
    </location>
    <ligand>
        <name>Ca(2+)</name>
        <dbReference type="ChEBI" id="CHEBI:29108"/>
    </ligand>
</feature>
<evidence type="ECO:0000256" key="11">
    <source>
        <dbReference type="ARBA" id="ARBA00023136"/>
    </source>
</evidence>
<keyword evidence="15" id="KW-0106">Calcium</keyword>